<reference evidence="1" key="1">
    <citation type="submission" date="2015-10" db="EMBL/GenBank/DDBJ databases">
        <authorList>
            <person name="Regsiter A."/>
            <person name="william w."/>
        </authorList>
    </citation>
    <scope>NUCLEOTIDE SEQUENCE</scope>
    <source>
        <strain evidence="1">Montdore</strain>
    </source>
</reference>
<dbReference type="Proteomes" id="UP001412239">
    <property type="component" value="Unassembled WGS sequence"/>
</dbReference>
<evidence type="ECO:0000313" key="2">
    <source>
        <dbReference type="Proteomes" id="UP001412239"/>
    </source>
</evidence>
<sequence>MRLLTIEELSKADGEVRIGNVTEEIQTSSSRSELRRVLRGRTNTGTLINFCETLQINYSAMVEEMVRYIQRTVADELRVPTNSSELGLLPVEQFTKLEIPVPDFQSTDVFQIHRARCTGTNTFRNAALRNDWIWIQVGGVDSCGDLRGRCVARLLGLFKIRNVRSKAGGVTRLALVQVLDPVNSGRFYNMSGHIRVCKRSSGRDMRIVNIGVVIG</sequence>
<protein>
    <submittedName>
        <fullName evidence="1">Uncharacterized protein</fullName>
    </submittedName>
</protein>
<accession>A0A292PJ13</accession>
<dbReference type="EMBL" id="LN891420">
    <property type="protein sequence ID" value="CUS06721.1"/>
    <property type="molecule type" value="Genomic_DNA"/>
</dbReference>
<feature type="non-terminal residue" evidence="1">
    <location>
        <position position="215"/>
    </location>
</feature>
<gene>
    <name evidence="1" type="ORF">GSTUAT00009201001</name>
</gene>
<proteinExistence type="predicted"/>
<organism evidence="1 2">
    <name type="scientific">Tuber aestivum</name>
    <name type="common">summer truffle</name>
    <dbReference type="NCBI Taxonomy" id="59557"/>
    <lineage>
        <taxon>Eukaryota</taxon>
        <taxon>Fungi</taxon>
        <taxon>Dikarya</taxon>
        <taxon>Ascomycota</taxon>
        <taxon>Pezizomycotina</taxon>
        <taxon>Pezizomycetes</taxon>
        <taxon>Pezizales</taxon>
        <taxon>Tuberaceae</taxon>
        <taxon>Tuber</taxon>
    </lineage>
</organism>
<evidence type="ECO:0000313" key="1">
    <source>
        <dbReference type="EMBL" id="CUS06721.1"/>
    </source>
</evidence>
<name>A0A292PJ13_9PEZI</name>
<keyword evidence="2" id="KW-1185">Reference proteome</keyword>
<dbReference type="AlphaFoldDB" id="A0A292PJ13"/>